<gene>
    <name evidence="3" type="ORF">CCAE0312_LOCUS9661</name>
</gene>
<protein>
    <recommendedName>
        <fullName evidence="2">SUEL-type lectin domain-containing protein</fullName>
    </recommendedName>
</protein>
<dbReference type="Pfam" id="PF02140">
    <property type="entry name" value="SUEL_Lectin"/>
    <property type="match status" value="1"/>
</dbReference>
<feature type="signal peptide" evidence="1">
    <location>
        <begin position="1"/>
        <end position="24"/>
    </location>
</feature>
<evidence type="ECO:0000259" key="2">
    <source>
        <dbReference type="Pfam" id="PF02140"/>
    </source>
</evidence>
<name>A0A7S1TIB0_9RHOD</name>
<dbReference type="InterPro" id="IPR000922">
    <property type="entry name" value="Lectin_gal-bd_dom"/>
</dbReference>
<organism evidence="3">
    <name type="scientific">Compsopogon caeruleus</name>
    <dbReference type="NCBI Taxonomy" id="31354"/>
    <lineage>
        <taxon>Eukaryota</taxon>
        <taxon>Rhodophyta</taxon>
        <taxon>Compsopogonophyceae</taxon>
        <taxon>Compsopogonales</taxon>
        <taxon>Compsopogonaceae</taxon>
        <taxon>Compsopogon</taxon>
    </lineage>
</organism>
<proteinExistence type="predicted"/>
<dbReference type="EMBL" id="HBGH01017449">
    <property type="protein sequence ID" value="CAD9237562.1"/>
    <property type="molecule type" value="Transcribed_RNA"/>
</dbReference>
<feature type="chain" id="PRO_5031493129" description="SUEL-type lectin domain-containing protein" evidence="1">
    <location>
        <begin position="25"/>
        <end position="136"/>
    </location>
</feature>
<keyword evidence="1" id="KW-0732">Signal</keyword>
<dbReference type="PANTHER" id="PTHR46780">
    <property type="entry name" value="PROTEIN EVA-1"/>
    <property type="match status" value="1"/>
</dbReference>
<dbReference type="Gene3D" id="2.60.120.740">
    <property type="match status" value="1"/>
</dbReference>
<dbReference type="GO" id="GO:0030246">
    <property type="term" value="F:carbohydrate binding"/>
    <property type="evidence" value="ECO:0007669"/>
    <property type="project" value="InterPro"/>
</dbReference>
<evidence type="ECO:0000256" key="1">
    <source>
        <dbReference type="SAM" id="SignalP"/>
    </source>
</evidence>
<dbReference type="AlphaFoldDB" id="A0A7S1TIB0"/>
<accession>A0A7S1TIB0</accession>
<feature type="domain" description="SUEL-type lectin" evidence="2">
    <location>
        <begin position="37"/>
        <end position="107"/>
    </location>
</feature>
<reference evidence="3" key="1">
    <citation type="submission" date="2021-01" db="EMBL/GenBank/DDBJ databases">
        <authorList>
            <person name="Corre E."/>
            <person name="Pelletier E."/>
            <person name="Niang G."/>
            <person name="Scheremetjew M."/>
            <person name="Finn R."/>
            <person name="Kale V."/>
            <person name="Holt S."/>
            <person name="Cochrane G."/>
            <person name="Meng A."/>
            <person name="Brown T."/>
            <person name="Cohen L."/>
        </authorList>
    </citation>
    <scope>NUCLEOTIDE SEQUENCE</scope>
    <source>
        <strain evidence="3">SAG 36.94</strain>
    </source>
</reference>
<evidence type="ECO:0000313" key="3">
    <source>
        <dbReference type="EMBL" id="CAD9237562.1"/>
    </source>
</evidence>
<dbReference type="InterPro" id="IPR043159">
    <property type="entry name" value="Lectin_gal-bd_sf"/>
</dbReference>
<sequence>MTSNAAGLLYIAAIAALCFACSDALEVTLCPGEEGVLVCESNLLVLVQNATWGRTIVREPFCSTNVEYLSTECHHDVTKFVASQCGATNVCGISLDPSVFGVSPCEIKSPGGLPLYVSYDCVPTLKEVPTLIPLKR</sequence>